<gene>
    <name evidence="3" type="ORF">DICVIV_01912</name>
</gene>
<evidence type="ECO:0000256" key="2">
    <source>
        <dbReference type="ARBA" id="ARBA00022803"/>
    </source>
</evidence>
<name>A0A0D8YBJ9_DICVI</name>
<evidence type="ECO:0008006" key="5">
    <source>
        <dbReference type="Google" id="ProtNLM"/>
    </source>
</evidence>
<dbReference type="InterPro" id="IPR036809">
    <property type="entry name" value="AF1782-like_sf"/>
</dbReference>
<dbReference type="PANTHER" id="PTHR16263:SF4">
    <property type="entry name" value="TETRATRICOPEPTIDE REPEAT PROTEIN 38"/>
    <property type="match status" value="1"/>
</dbReference>
<reference evidence="3 4" key="1">
    <citation type="submission" date="2013-11" db="EMBL/GenBank/DDBJ databases">
        <title>Draft genome of the bovine lungworm Dictyocaulus viviparus.</title>
        <authorList>
            <person name="Mitreva M."/>
        </authorList>
    </citation>
    <scope>NUCLEOTIDE SEQUENCE [LARGE SCALE GENOMIC DNA]</scope>
    <source>
        <strain evidence="3 4">HannoverDv2000</strain>
    </source>
</reference>
<accession>A0A0D8YBJ9</accession>
<evidence type="ECO:0000313" key="3">
    <source>
        <dbReference type="EMBL" id="KJH51931.1"/>
    </source>
</evidence>
<reference evidence="4" key="2">
    <citation type="journal article" date="2016" name="Sci. Rep.">
        <title>Dictyocaulus viviparus genome, variome and transcriptome elucidate lungworm biology and support future intervention.</title>
        <authorList>
            <person name="McNulty S.N."/>
            <person name="Strube C."/>
            <person name="Rosa B.A."/>
            <person name="Martin J.C."/>
            <person name="Tyagi R."/>
            <person name="Choi Y.J."/>
            <person name="Wang Q."/>
            <person name="Hallsworth Pepin K."/>
            <person name="Zhang X."/>
            <person name="Ozersky P."/>
            <person name="Wilson R.K."/>
            <person name="Sternberg P.W."/>
            <person name="Gasser R.B."/>
            <person name="Mitreva M."/>
        </authorList>
    </citation>
    <scope>NUCLEOTIDE SEQUENCE [LARGE SCALE GENOMIC DNA]</scope>
    <source>
        <strain evidence="4">HannoverDv2000</strain>
    </source>
</reference>
<sequence>MEMEGRIDEGIQFMENTVDDWKHGWMLATHNYWHNALYYVEKGDHETALTIFDKYDL</sequence>
<proteinExistence type="predicted"/>
<dbReference type="Proteomes" id="UP000053766">
    <property type="component" value="Unassembled WGS sequence"/>
</dbReference>
<keyword evidence="4" id="KW-1185">Reference proteome</keyword>
<protein>
    <recommendedName>
        <fullName evidence="5">Tetratricopeptide repeat protein 38</fullName>
    </recommendedName>
</protein>
<dbReference type="AlphaFoldDB" id="A0A0D8YBJ9"/>
<dbReference type="EMBL" id="KN716174">
    <property type="protein sequence ID" value="KJH51931.1"/>
    <property type="molecule type" value="Genomic_DNA"/>
</dbReference>
<keyword evidence="1" id="KW-0677">Repeat</keyword>
<dbReference type="InterPro" id="IPR033891">
    <property type="entry name" value="TTC38"/>
</dbReference>
<dbReference type="OrthoDB" id="1427555at2759"/>
<organism evidence="3 4">
    <name type="scientific">Dictyocaulus viviparus</name>
    <name type="common">Bovine lungworm</name>
    <dbReference type="NCBI Taxonomy" id="29172"/>
    <lineage>
        <taxon>Eukaryota</taxon>
        <taxon>Metazoa</taxon>
        <taxon>Ecdysozoa</taxon>
        <taxon>Nematoda</taxon>
        <taxon>Chromadorea</taxon>
        <taxon>Rhabditida</taxon>
        <taxon>Rhabditina</taxon>
        <taxon>Rhabditomorpha</taxon>
        <taxon>Strongyloidea</taxon>
        <taxon>Metastrongylidae</taxon>
        <taxon>Dictyocaulus</taxon>
    </lineage>
</organism>
<dbReference type="SUPFAM" id="SSF158372">
    <property type="entry name" value="AF1782-like"/>
    <property type="match status" value="1"/>
</dbReference>
<dbReference type="PANTHER" id="PTHR16263">
    <property type="entry name" value="TETRATRICOPEPTIDE REPEAT PROTEIN 38"/>
    <property type="match status" value="1"/>
</dbReference>
<evidence type="ECO:0000313" key="4">
    <source>
        <dbReference type="Proteomes" id="UP000053766"/>
    </source>
</evidence>
<evidence type="ECO:0000256" key="1">
    <source>
        <dbReference type="ARBA" id="ARBA00022737"/>
    </source>
</evidence>
<keyword evidence="2" id="KW-0802">TPR repeat</keyword>